<evidence type="ECO:0000259" key="1">
    <source>
        <dbReference type="PROSITE" id="PS50987"/>
    </source>
</evidence>
<dbReference type="CDD" id="cd00090">
    <property type="entry name" value="HTH_ARSR"/>
    <property type="match status" value="1"/>
</dbReference>
<dbReference type="PRINTS" id="PR00778">
    <property type="entry name" value="HTHARSR"/>
</dbReference>
<keyword evidence="2" id="KW-0238">DNA-binding</keyword>
<sequence>MEIKRDVFQAIADPTRRHIIEMLAQRSLNLNEIAENFDISRQAVSVHVRILTECGLILIKKQGRERYCEAKLDKLNEVVAWVDHCKQFWTTQFNSLDKYLEKKTKKMIAHSTNEKTAFVYVREFDAPKELVFNACNGTCRLNFAATLAPGKLFHKTSFSLSG</sequence>
<dbReference type="Gene3D" id="1.10.10.10">
    <property type="entry name" value="Winged helix-like DNA-binding domain superfamily/Winged helix DNA-binding domain"/>
    <property type="match status" value="1"/>
</dbReference>
<reference evidence="2 3" key="1">
    <citation type="submission" date="2016-10" db="EMBL/GenBank/DDBJ databases">
        <authorList>
            <person name="de Groot N.N."/>
        </authorList>
    </citation>
    <scope>NUCLEOTIDE SEQUENCE [LARGE SCALE GENOMIC DNA]</scope>
    <source>
        <strain evidence="2 3">DSM 21039</strain>
    </source>
</reference>
<dbReference type="GO" id="GO:0003700">
    <property type="term" value="F:DNA-binding transcription factor activity"/>
    <property type="evidence" value="ECO:0007669"/>
    <property type="project" value="InterPro"/>
</dbReference>
<keyword evidence="3" id="KW-1185">Reference proteome</keyword>
<dbReference type="InterPro" id="IPR036388">
    <property type="entry name" value="WH-like_DNA-bd_sf"/>
</dbReference>
<dbReference type="PANTHER" id="PTHR38600">
    <property type="entry name" value="TRANSCRIPTIONAL REGULATORY PROTEIN"/>
    <property type="match status" value="1"/>
</dbReference>
<dbReference type="PROSITE" id="PS50987">
    <property type="entry name" value="HTH_ARSR_2"/>
    <property type="match status" value="1"/>
</dbReference>
<dbReference type="InterPro" id="IPR001845">
    <property type="entry name" value="HTH_ArsR_DNA-bd_dom"/>
</dbReference>
<name>A0A1H7PK24_9BACT</name>
<proteinExistence type="predicted"/>
<gene>
    <name evidence="2" type="ORF">SAMN04488505_10298</name>
</gene>
<feature type="domain" description="HTH arsR-type" evidence="1">
    <location>
        <begin position="1"/>
        <end position="90"/>
    </location>
</feature>
<dbReference type="GO" id="GO:0003677">
    <property type="term" value="F:DNA binding"/>
    <property type="evidence" value="ECO:0007669"/>
    <property type="project" value="UniProtKB-KW"/>
</dbReference>
<dbReference type="SUPFAM" id="SSF46785">
    <property type="entry name" value="Winged helix' DNA-binding domain"/>
    <property type="match status" value="1"/>
</dbReference>
<dbReference type="EMBL" id="FOBB01000002">
    <property type="protein sequence ID" value="SEL35774.1"/>
    <property type="molecule type" value="Genomic_DNA"/>
</dbReference>
<evidence type="ECO:0000313" key="2">
    <source>
        <dbReference type="EMBL" id="SEL35774.1"/>
    </source>
</evidence>
<dbReference type="SMART" id="SM00418">
    <property type="entry name" value="HTH_ARSR"/>
    <property type="match status" value="1"/>
</dbReference>
<dbReference type="Pfam" id="PF01022">
    <property type="entry name" value="HTH_5"/>
    <property type="match status" value="1"/>
</dbReference>
<dbReference type="OrthoDB" id="9799175at2"/>
<dbReference type="InterPro" id="IPR036390">
    <property type="entry name" value="WH_DNA-bd_sf"/>
</dbReference>
<accession>A0A1H7PK24</accession>
<organism evidence="2 3">
    <name type="scientific">Chitinophaga rupis</name>
    <dbReference type="NCBI Taxonomy" id="573321"/>
    <lineage>
        <taxon>Bacteria</taxon>
        <taxon>Pseudomonadati</taxon>
        <taxon>Bacteroidota</taxon>
        <taxon>Chitinophagia</taxon>
        <taxon>Chitinophagales</taxon>
        <taxon>Chitinophagaceae</taxon>
        <taxon>Chitinophaga</taxon>
    </lineage>
</organism>
<dbReference type="RefSeq" id="WP_143080933.1">
    <property type="nucleotide sequence ID" value="NZ_FOBB01000002.1"/>
</dbReference>
<dbReference type="AlphaFoldDB" id="A0A1H7PK24"/>
<dbReference type="NCBIfam" id="NF033788">
    <property type="entry name" value="HTH_metalloreg"/>
    <property type="match status" value="1"/>
</dbReference>
<dbReference type="Proteomes" id="UP000198984">
    <property type="component" value="Unassembled WGS sequence"/>
</dbReference>
<protein>
    <submittedName>
        <fullName evidence="2">DNA-binding transcriptional regulator, ArsR family</fullName>
    </submittedName>
</protein>
<dbReference type="STRING" id="573321.SAMN04488505_10298"/>
<evidence type="ECO:0000313" key="3">
    <source>
        <dbReference type="Proteomes" id="UP000198984"/>
    </source>
</evidence>
<dbReference type="PANTHER" id="PTHR38600:SF1">
    <property type="entry name" value="TRANSCRIPTIONAL REGULATORY PROTEIN"/>
    <property type="match status" value="1"/>
</dbReference>
<dbReference type="InterPro" id="IPR011991">
    <property type="entry name" value="ArsR-like_HTH"/>
</dbReference>